<evidence type="ECO:0000256" key="2">
    <source>
        <dbReference type="SAM" id="MobiDB-lite"/>
    </source>
</evidence>
<dbReference type="InParanoid" id="A0A1D6IFH2"/>
<sequence length="157" mass="16954">MAAPRARSLDPGVGGRGPIVDSFLLEEDEAGGAARVMARLQCELTELEEKKAAQEQRAAESLARVKAIRDGSRMGKLIVCSKVDDLCTNELHELLHGLSRVDQEIRALLPPPAPARTAEAGGLMRGPQPPLHSQGRPRPPRQLPWVSSQSQPPSCPF</sequence>
<accession>A0A1D6IFH2</accession>
<keyword evidence="1" id="KW-0175">Coiled coil</keyword>
<evidence type="ECO:0000313" key="3">
    <source>
        <dbReference type="EMBL" id="ONM58423.1"/>
    </source>
</evidence>
<dbReference type="AlphaFoldDB" id="A0A1D6IFH2"/>
<feature type="region of interest" description="Disordered" evidence="2">
    <location>
        <begin position="111"/>
        <end position="157"/>
    </location>
</feature>
<feature type="coiled-coil region" evidence="1">
    <location>
        <begin position="30"/>
        <end position="64"/>
    </location>
</feature>
<feature type="compositionally biased region" description="Polar residues" evidence="2">
    <location>
        <begin position="145"/>
        <end position="157"/>
    </location>
</feature>
<evidence type="ECO:0000256" key="1">
    <source>
        <dbReference type="SAM" id="Coils"/>
    </source>
</evidence>
<protein>
    <submittedName>
        <fullName evidence="3">Agamous-like MADS-box protein AGL62</fullName>
    </submittedName>
</protein>
<dbReference type="ExpressionAtlas" id="A0A1D6IFH2">
    <property type="expression patterns" value="baseline"/>
</dbReference>
<reference evidence="3" key="1">
    <citation type="submission" date="2015-12" db="EMBL/GenBank/DDBJ databases">
        <title>Update maize B73 reference genome by single molecule sequencing technologies.</title>
        <authorList>
            <consortium name="Maize Genome Sequencing Project"/>
            <person name="Ware D."/>
        </authorList>
    </citation>
    <scope>NUCLEOTIDE SEQUENCE [LARGE SCALE GENOMIC DNA]</scope>
    <source>
        <tissue evidence="3">Seedling</tissue>
    </source>
</reference>
<dbReference type="SMR" id="A0A1D6IFH2"/>
<name>A0A1D6IFH2_MAIZE</name>
<gene>
    <name evidence="3" type="ORF">ZEAMMB73_Zm00001d021783</name>
</gene>
<organism evidence="3">
    <name type="scientific">Zea mays</name>
    <name type="common">Maize</name>
    <dbReference type="NCBI Taxonomy" id="4577"/>
    <lineage>
        <taxon>Eukaryota</taxon>
        <taxon>Viridiplantae</taxon>
        <taxon>Streptophyta</taxon>
        <taxon>Embryophyta</taxon>
        <taxon>Tracheophyta</taxon>
        <taxon>Spermatophyta</taxon>
        <taxon>Magnoliopsida</taxon>
        <taxon>Liliopsida</taxon>
        <taxon>Poales</taxon>
        <taxon>Poaceae</taxon>
        <taxon>PACMAD clade</taxon>
        <taxon>Panicoideae</taxon>
        <taxon>Andropogonodae</taxon>
        <taxon>Andropogoneae</taxon>
        <taxon>Tripsacinae</taxon>
        <taxon>Zea</taxon>
    </lineage>
</organism>
<proteinExistence type="predicted"/>
<dbReference type="EMBL" id="CM007650">
    <property type="protein sequence ID" value="ONM58423.1"/>
    <property type="molecule type" value="Genomic_DNA"/>
</dbReference>